<evidence type="ECO:0000256" key="1">
    <source>
        <dbReference type="ARBA" id="ARBA00022574"/>
    </source>
</evidence>
<evidence type="ECO:0000259" key="2">
    <source>
        <dbReference type="Pfam" id="PF15787"/>
    </source>
</evidence>
<feature type="non-terminal residue" evidence="3">
    <location>
        <position position="1"/>
    </location>
</feature>
<keyword evidence="4" id="KW-1185">Reference proteome</keyword>
<gene>
    <name evidence="3" type="ORF">FQN60_004965</name>
</gene>
<evidence type="ECO:0000313" key="4">
    <source>
        <dbReference type="Proteomes" id="UP000327493"/>
    </source>
</evidence>
<feature type="domain" description="DUF4704" evidence="2">
    <location>
        <begin position="2"/>
        <end position="107"/>
    </location>
</feature>
<organism evidence="3 4">
    <name type="scientific">Etheostoma spectabile</name>
    <name type="common">orangethroat darter</name>
    <dbReference type="NCBI Taxonomy" id="54343"/>
    <lineage>
        <taxon>Eukaryota</taxon>
        <taxon>Metazoa</taxon>
        <taxon>Chordata</taxon>
        <taxon>Craniata</taxon>
        <taxon>Vertebrata</taxon>
        <taxon>Euteleostomi</taxon>
        <taxon>Actinopterygii</taxon>
        <taxon>Neopterygii</taxon>
        <taxon>Teleostei</taxon>
        <taxon>Neoteleostei</taxon>
        <taxon>Acanthomorphata</taxon>
        <taxon>Eupercaria</taxon>
        <taxon>Perciformes</taxon>
        <taxon>Percoidei</taxon>
        <taxon>Percidae</taxon>
        <taxon>Etheostomatinae</taxon>
        <taxon>Etheostoma</taxon>
    </lineage>
</organism>
<dbReference type="PANTHER" id="PTHR13743">
    <property type="entry name" value="BEIGE/BEACH-RELATED"/>
    <property type="match status" value="1"/>
</dbReference>
<reference evidence="3 4" key="1">
    <citation type="submission" date="2019-08" db="EMBL/GenBank/DDBJ databases">
        <title>A chromosome-level genome assembly, high-density linkage maps, and genome scans reveal the genomic architecture of hybrid incompatibilities underlying speciation via character displacement in darters (Percidae: Etheostominae).</title>
        <authorList>
            <person name="Moran R.L."/>
            <person name="Catchen J.M."/>
            <person name="Fuller R.C."/>
        </authorList>
    </citation>
    <scope>NUCLEOTIDE SEQUENCE [LARGE SCALE GENOMIC DNA]</scope>
    <source>
        <strain evidence="3">EspeVRDwgs_2016</strain>
        <tissue evidence="3">Muscle</tissue>
    </source>
</reference>
<keyword evidence="1" id="KW-0853">WD repeat</keyword>
<comment type="caution">
    <text evidence="3">The sequence shown here is derived from an EMBL/GenBank/DDBJ whole genome shotgun (WGS) entry which is preliminary data.</text>
</comment>
<dbReference type="Pfam" id="PF15787">
    <property type="entry name" value="DUF4704"/>
    <property type="match status" value="1"/>
</dbReference>
<protein>
    <recommendedName>
        <fullName evidence="2">DUF4704 domain-containing protein</fullName>
    </recommendedName>
</protein>
<dbReference type="Proteomes" id="UP000327493">
    <property type="component" value="Chromosome 3"/>
</dbReference>
<dbReference type="InterPro" id="IPR031570">
    <property type="entry name" value="NBEA/BDCP_DUF4704"/>
</dbReference>
<dbReference type="InterPro" id="IPR050865">
    <property type="entry name" value="BEACH_Domain"/>
</dbReference>
<dbReference type="EMBL" id="VOFY01000003">
    <property type="protein sequence ID" value="KAA8594131.1"/>
    <property type="molecule type" value="Genomic_DNA"/>
</dbReference>
<sequence length="107" mass="11971">SSRGHITRAVLEQFLSFAKYLDGLTHGAPLLRQLCDHILFNAAIWIHTPAKVQLSLYTYLSAEFIGTATIYNTIRRVGTVLQLMHTLKYYHWAVNPADSSGISPKGL</sequence>
<accession>A0A5J5DLB6</accession>
<name>A0A5J5DLB6_9PERO</name>
<dbReference type="GO" id="GO:0016020">
    <property type="term" value="C:membrane"/>
    <property type="evidence" value="ECO:0007669"/>
    <property type="project" value="TreeGrafter"/>
</dbReference>
<dbReference type="GO" id="GO:0019901">
    <property type="term" value="F:protein kinase binding"/>
    <property type="evidence" value="ECO:0007669"/>
    <property type="project" value="TreeGrafter"/>
</dbReference>
<feature type="non-terminal residue" evidence="3">
    <location>
        <position position="107"/>
    </location>
</feature>
<dbReference type="GO" id="GO:0005829">
    <property type="term" value="C:cytosol"/>
    <property type="evidence" value="ECO:0007669"/>
    <property type="project" value="TreeGrafter"/>
</dbReference>
<proteinExistence type="predicted"/>
<dbReference type="PANTHER" id="PTHR13743:SF62">
    <property type="entry name" value="NEUROBEACHIN"/>
    <property type="match status" value="1"/>
</dbReference>
<dbReference type="AlphaFoldDB" id="A0A5J5DLB6"/>
<evidence type="ECO:0000313" key="3">
    <source>
        <dbReference type="EMBL" id="KAA8594131.1"/>
    </source>
</evidence>
<dbReference type="GO" id="GO:0008104">
    <property type="term" value="P:intracellular protein localization"/>
    <property type="evidence" value="ECO:0007669"/>
    <property type="project" value="TreeGrafter"/>
</dbReference>